<dbReference type="HOGENOM" id="CLU_086356_9_4_7"/>
<feature type="transmembrane region" description="Helical" evidence="9">
    <location>
        <begin position="20"/>
        <end position="43"/>
    </location>
</feature>
<dbReference type="InterPro" id="IPR055348">
    <property type="entry name" value="DctQ"/>
</dbReference>
<keyword evidence="7 9" id="KW-0472">Membrane</keyword>
<comment type="similarity">
    <text evidence="8">Belongs to the TRAP transporter small permease family.</text>
</comment>
<accession>B8FH91</accession>
<evidence type="ECO:0000259" key="10">
    <source>
        <dbReference type="Pfam" id="PF04290"/>
    </source>
</evidence>
<dbReference type="EMBL" id="CP001322">
    <property type="protein sequence ID" value="ACL02179.1"/>
    <property type="molecule type" value="Genomic_DNA"/>
</dbReference>
<dbReference type="eggNOG" id="COG3090">
    <property type="taxonomic scope" value="Bacteria"/>
</dbReference>
<evidence type="ECO:0000256" key="4">
    <source>
        <dbReference type="ARBA" id="ARBA00022519"/>
    </source>
</evidence>
<comment type="subcellular location">
    <subcellularLocation>
        <location evidence="1">Cell inner membrane</location>
        <topology evidence="1">Multi-pass membrane protein</topology>
    </subcellularLocation>
</comment>
<evidence type="ECO:0000256" key="3">
    <source>
        <dbReference type="ARBA" id="ARBA00022475"/>
    </source>
</evidence>
<sequence length="166" mass="18532">MAAKFLRVYQGLSLGLNRAVEGVLFALGLTMAIIVCTQVFFRYVVNDSLFWSEEAARYLLVWLTFLGATSAYYRGVHPKIESLAKLAPPRVHLAARVLVHLISLALFAVLIVYGVKFSYFVRFQISPALNIPKWTVTAVIPVSGVIFCIHNLRLLLEEFTGGANDR</sequence>
<proteinExistence type="inferred from homology"/>
<dbReference type="InterPro" id="IPR007387">
    <property type="entry name" value="TRAP_DctQ"/>
</dbReference>
<keyword evidence="5 9" id="KW-0812">Transmembrane</keyword>
<dbReference type="RefSeq" id="WP_012609619.1">
    <property type="nucleotide sequence ID" value="NC_011768.1"/>
</dbReference>
<feature type="domain" description="Tripartite ATP-independent periplasmic transporters DctQ component" evidence="10">
    <location>
        <begin position="31"/>
        <end position="160"/>
    </location>
</feature>
<dbReference type="GO" id="GO:0005886">
    <property type="term" value="C:plasma membrane"/>
    <property type="evidence" value="ECO:0007669"/>
    <property type="project" value="UniProtKB-SubCell"/>
</dbReference>
<evidence type="ECO:0000313" key="12">
    <source>
        <dbReference type="Proteomes" id="UP000000739"/>
    </source>
</evidence>
<evidence type="ECO:0000256" key="8">
    <source>
        <dbReference type="ARBA" id="ARBA00038436"/>
    </source>
</evidence>
<dbReference type="Proteomes" id="UP000000739">
    <property type="component" value="Chromosome"/>
</dbReference>
<reference evidence="11 12" key="1">
    <citation type="journal article" date="2012" name="Environ. Microbiol.">
        <title>The genome sequence of Desulfatibacillum alkenivorans AK-01: a blueprint for anaerobic alkane oxidation.</title>
        <authorList>
            <person name="Callaghan A.V."/>
            <person name="Morris B.E."/>
            <person name="Pereira I.A."/>
            <person name="McInerney M.J."/>
            <person name="Austin R.N."/>
            <person name="Groves J.T."/>
            <person name="Kukor J.J."/>
            <person name="Suflita J.M."/>
            <person name="Young L.Y."/>
            <person name="Zylstra G.J."/>
            <person name="Wawrik B."/>
        </authorList>
    </citation>
    <scope>NUCLEOTIDE SEQUENCE [LARGE SCALE GENOMIC DNA]</scope>
    <source>
        <strain evidence="11 12">AK-01</strain>
    </source>
</reference>
<evidence type="ECO:0000313" key="11">
    <source>
        <dbReference type="EMBL" id="ACL02179.1"/>
    </source>
</evidence>
<dbReference type="Pfam" id="PF04290">
    <property type="entry name" value="DctQ"/>
    <property type="match status" value="1"/>
</dbReference>
<keyword evidence="3" id="KW-1003">Cell membrane</keyword>
<evidence type="ECO:0000256" key="1">
    <source>
        <dbReference type="ARBA" id="ARBA00004429"/>
    </source>
</evidence>
<feature type="transmembrane region" description="Helical" evidence="9">
    <location>
        <begin position="134"/>
        <end position="156"/>
    </location>
</feature>
<evidence type="ECO:0000256" key="9">
    <source>
        <dbReference type="SAM" id="Phobius"/>
    </source>
</evidence>
<feature type="transmembrane region" description="Helical" evidence="9">
    <location>
        <begin position="93"/>
        <end position="114"/>
    </location>
</feature>
<gene>
    <name evidence="11" type="ordered locus">Dalk_0472</name>
</gene>
<organism evidence="11 12">
    <name type="scientific">Desulfatibacillum aliphaticivorans</name>
    <dbReference type="NCBI Taxonomy" id="218208"/>
    <lineage>
        <taxon>Bacteria</taxon>
        <taxon>Pseudomonadati</taxon>
        <taxon>Thermodesulfobacteriota</taxon>
        <taxon>Desulfobacteria</taxon>
        <taxon>Desulfobacterales</taxon>
        <taxon>Desulfatibacillaceae</taxon>
        <taxon>Desulfatibacillum</taxon>
    </lineage>
</organism>
<dbReference type="GO" id="GO:0015740">
    <property type="term" value="P:C4-dicarboxylate transport"/>
    <property type="evidence" value="ECO:0007669"/>
    <property type="project" value="TreeGrafter"/>
</dbReference>
<keyword evidence="6 9" id="KW-1133">Transmembrane helix</keyword>
<evidence type="ECO:0000256" key="7">
    <source>
        <dbReference type="ARBA" id="ARBA00023136"/>
    </source>
</evidence>
<feature type="transmembrane region" description="Helical" evidence="9">
    <location>
        <begin position="55"/>
        <end position="73"/>
    </location>
</feature>
<protein>
    <submittedName>
        <fullName evidence="11">TRAP-type C4-dicarboxylate transport system, DctQ subunit</fullName>
    </submittedName>
</protein>
<evidence type="ECO:0000256" key="2">
    <source>
        <dbReference type="ARBA" id="ARBA00022448"/>
    </source>
</evidence>
<dbReference type="AlphaFoldDB" id="B8FH91"/>
<dbReference type="PANTHER" id="PTHR35011:SF2">
    <property type="entry name" value="2,3-DIKETO-L-GULONATE TRAP TRANSPORTER SMALL PERMEASE PROTEIN YIAM"/>
    <property type="match status" value="1"/>
</dbReference>
<dbReference type="PANTHER" id="PTHR35011">
    <property type="entry name" value="2,3-DIKETO-L-GULONATE TRAP TRANSPORTER SMALL PERMEASE PROTEIN YIAM"/>
    <property type="match status" value="1"/>
</dbReference>
<evidence type="ECO:0000256" key="5">
    <source>
        <dbReference type="ARBA" id="ARBA00022692"/>
    </source>
</evidence>
<keyword evidence="2" id="KW-0813">Transport</keyword>
<dbReference type="KEGG" id="dal:Dalk_0472"/>
<keyword evidence="4" id="KW-0997">Cell inner membrane</keyword>
<evidence type="ECO:0000256" key="6">
    <source>
        <dbReference type="ARBA" id="ARBA00022989"/>
    </source>
</evidence>
<keyword evidence="12" id="KW-1185">Reference proteome</keyword>
<name>B8FH91_DESAL</name>
<dbReference type="GO" id="GO:0022857">
    <property type="term" value="F:transmembrane transporter activity"/>
    <property type="evidence" value="ECO:0007669"/>
    <property type="project" value="TreeGrafter"/>
</dbReference>